<sequence length="226" mass="24237">MTRATVAPLLTVPRITRWSEEEYDNSLTFRTGAGGRPAGIAYPTELPSDRVNGVLILRCTGKTAGVPLWSSPHPGRQHHLMLHLRCRVCGGPADRTNDGHLWLLPLPTTPGGRPLTLEDSWPEGTAVEHPPVCAPHALSSPTHCRALNGALLVRARTATLWGFAGLKFLSDPSDPDGPGPVRGHFATGDPDLPWVLATHLLRTLTNCTPLTEQELRAELAGCGAPT</sequence>
<evidence type="ECO:0000313" key="2">
    <source>
        <dbReference type="Proteomes" id="UP000617734"/>
    </source>
</evidence>
<proteinExistence type="predicted"/>
<keyword evidence="2" id="KW-1185">Reference proteome</keyword>
<comment type="caution">
    <text evidence="1">The sequence shown here is derived from an EMBL/GenBank/DDBJ whole genome shotgun (WGS) entry which is preliminary data.</text>
</comment>
<protein>
    <submittedName>
        <fullName evidence="1">Uncharacterized protein</fullName>
    </submittedName>
</protein>
<dbReference type="GeneID" id="95355940"/>
<reference evidence="1" key="1">
    <citation type="journal article" date="2014" name="Int. J. Syst. Evol. Microbiol.">
        <title>Complete genome sequence of Corynebacterium casei LMG S-19264T (=DSM 44701T), isolated from a smear-ripened cheese.</title>
        <authorList>
            <consortium name="US DOE Joint Genome Institute (JGI-PGF)"/>
            <person name="Walter F."/>
            <person name="Albersmeier A."/>
            <person name="Kalinowski J."/>
            <person name="Ruckert C."/>
        </authorList>
    </citation>
    <scope>NUCLEOTIDE SEQUENCE</scope>
    <source>
        <strain evidence="1">JCM 4646</strain>
    </source>
</reference>
<accession>A0A919G6K3</accession>
<dbReference type="AlphaFoldDB" id="A0A919G6K3"/>
<dbReference type="RefSeq" id="WP_190213686.1">
    <property type="nucleotide sequence ID" value="NZ_BNBO01000040.1"/>
</dbReference>
<dbReference type="Proteomes" id="UP000617734">
    <property type="component" value="Unassembled WGS sequence"/>
</dbReference>
<name>A0A919G6K3_9ACTN</name>
<gene>
    <name evidence="1" type="ORF">GCM10018781_55850</name>
</gene>
<organism evidence="1 2">
    <name type="scientific">Kitasatospora indigofera</name>
    <dbReference type="NCBI Taxonomy" id="67307"/>
    <lineage>
        <taxon>Bacteria</taxon>
        <taxon>Bacillati</taxon>
        <taxon>Actinomycetota</taxon>
        <taxon>Actinomycetes</taxon>
        <taxon>Kitasatosporales</taxon>
        <taxon>Streptomycetaceae</taxon>
        <taxon>Kitasatospora</taxon>
    </lineage>
</organism>
<reference evidence="1" key="2">
    <citation type="submission" date="2020-09" db="EMBL/GenBank/DDBJ databases">
        <authorList>
            <person name="Sun Q."/>
            <person name="Ohkuma M."/>
        </authorList>
    </citation>
    <scope>NUCLEOTIDE SEQUENCE</scope>
    <source>
        <strain evidence="1">JCM 4646</strain>
    </source>
</reference>
<evidence type="ECO:0000313" key="1">
    <source>
        <dbReference type="EMBL" id="GHH78953.1"/>
    </source>
</evidence>
<dbReference type="EMBL" id="BNBO01000040">
    <property type="protein sequence ID" value="GHH78953.1"/>
    <property type="molecule type" value="Genomic_DNA"/>
</dbReference>